<dbReference type="EMBL" id="BMAO01038939">
    <property type="protein sequence ID" value="GFR27884.1"/>
    <property type="molecule type" value="Genomic_DNA"/>
</dbReference>
<dbReference type="PANTHER" id="PTHR13328:SF4">
    <property type="entry name" value="NEGATIVE ELONGATION FACTOR A"/>
    <property type="match status" value="1"/>
</dbReference>
<dbReference type="GO" id="GO:0003746">
    <property type="term" value="F:translation elongation factor activity"/>
    <property type="evidence" value="ECO:0007669"/>
    <property type="project" value="UniProtKB-KW"/>
</dbReference>
<dbReference type="GO" id="GO:0032021">
    <property type="term" value="C:NELF complex"/>
    <property type="evidence" value="ECO:0007669"/>
    <property type="project" value="TreeGrafter"/>
</dbReference>
<accession>A0A8X6HQ22</accession>
<dbReference type="PANTHER" id="PTHR13328">
    <property type="entry name" value="NEGATIVE ELONGATION FACTOR A NELF-A"/>
    <property type="match status" value="1"/>
</dbReference>
<dbReference type="OrthoDB" id="2135488at2759"/>
<feature type="region of interest" description="Disordered" evidence="1">
    <location>
        <begin position="426"/>
        <end position="459"/>
    </location>
</feature>
<feature type="compositionally biased region" description="Low complexity" evidence="1">
    <location>
        <begin position="297"/>
        <end position="307"/>
    </location>
</feature>
<evidence type="ECO:0000256" key="1">
    <source>
        <dbReference type="SAM" id="MobiDB-lite"/>
    </source>
</evidence>
<name>A0A8X6HQ22_TRICU</name>
<dbReference type="InterPro" id="IPR056557">
    <property type="entry name" value="NELF-A_N"/>
</dbReference>
<reference evidence="3" key="1">
    <citation type="submission" date="2020-07" db="EMBL/GenBank/DDBJ databases">
        <title>Multicomponent nature underlies the extraordinary mechanical properties of spider dragline silk.</title>
        <authorList>
            <person name="Kono N."/>
            <person name="Nakamura H."/>
            <person name="Mori M."/>
            <person name="Yoshida Y."/>
            <person name="Ohtoshi R."/>
            <person name="Malay A.D."/>
            <person name="Moran D.A.P."/>
            <person name="Tomita M."/>
            <person name="Numata K."/>
            <person name="Arakawa K."/>
        </authorList>
    </citation>
    <scope>NUCLEOTIDE SEQUENCE</scope>
</reference>
<comment type="caution">
    <text evidence="3">The sequence shown here is derived from an EMBL/GenBank/DDBJ whole genome shotgun (WGS) entry which is preliminary data.</text>
</comment>
<dbReference type="Pfam" id="PF23553">
    <property type="entry name" value="NELF-A_N"/>
    <property type="match status" value="1"/>
</dbReference>
<feature type="compositionally biased region" description="Low complexity" evidence="1">
    <location>
        <begin position="181"/>
        <end position="193"/>
    </location>
</feature>
<feature type="region of interest" description="Disordered" evidence="1">
    <location>
        <begin position="270"/>
        <end position="313"/>
    </location>
</feature>
<protein>
    <submittedName>
        <fullName evidence="3">Negative elongation factor A</fullName>
    </submittedName>
</protein>
<keyword evidence="3" id="KW-0648">Protein biosynthesis</keyword>
<sequence>MAHVRDSDTSLWLHNKLGTSNDLWSGGSICSQLNQDVLRNIRECFIELQSQVKLKLLLSFLHIPRRNVEEWKVELEEILEVALVDSDQWVSMLAELLKSYPSTGLLNFQIEENASVFTDVVNDLKKLVRKHSDQAMLPMECLYLNRTALSSVVGQLPQPAKHFTLKQKPKSATLRAELLQKSSDAANNSKKNSTTPSVPIRCRGLIKPINDATPLRGIPSRINPGGFKSRSSPLGRLNSTPPASRVPPRTPAGRKDGGIKLLEIDEQPMGYGRDAKRRKKLPEIETPEARKEKDGATPPVTSSPSTPDYAAGLLTTSQLSGPSIPVIAPSGTTPNYAPTPPANVLPTVANTTPTLPAPTPTTPAAVKREGFTATTPTLEQPTNQIPAPAQTVNATPVQPETPKAQVIHTTTIGNLASIGGTSLQLQHMPVQQQQQQQPQQQQQQVPTQILQPPPTVQPPQQVQMHTIVQPTPPPKKSLSLTKEQMQEAQEMFNKSNKVTRPEKALILGFIAGSRDNPCPHLGQIVTIMLSENEEKVHQVDGTVQSMMVETHFQMNYSTGEWKRVKKYRRLEA</sequence>
<gene>
    <name evidence="3" type="primary">Nelf-A</name>
    <name evidence="3" type="ORF">TNCT_575901</name>
</gene>
<evidence type="ECO:0000313" key="3">
    <source>
        <dbReference type="EMBL" id="GFR27884.1"/>
    </source>
</evidence>
<evidence type="ECO:0000259" key="2">
    <source>
        <dbReference type="PROSITE" id="PS51838"/>
    </source>
</evidence>
<dbReference type="Proteomes" id="UP000887116">
    <property type="component" value="Unassembled WGS sequence"/>
</dbReference>
<feature type="compositionally biased region" description="Polar residues" evidence="1">
    <location>
        <begin position="229"/>
        <end position="242"/>
    </location>
</feature>
<dbReference type="InterPro" id="IPR037517">
    <property type="entry name" value="HDAG_dom"/>
</dbReference>
<dbReference type="GO" id="GO:0034244">
    <property type="term" value="P:negative regulation of transcription elongation by RNA polymerase II"/>
    <property type="evidence" value="ECO:0007669"/>
    <property type="project" value="TreeGrafter"/>
</dbReference>
<keyword evidence="4" id="KW-1185">Reference proteome</keyword>
<feature type="domain" description="HDAg" evidence="2">
    <location>
        <begin position="89"/>
        <end position="263"/>
    </location>
</feature>
<feature type="region of interest" description="Disordered" evidence="1">
    <location>
        <begin position="181"/>
        <end position="256"/>
    </location>
</feature>
<dbReference type="AlphaFoldDB" id="A0A8X6HQ22"/>
<proteinExistence type="predicted"/>
<keyword evidence="3" id="KW-0251">Elongation factor</keyword>
<feature type="compositionally biased region" description="Basic and acidic residues" evidence="1">
    <location>
        <begin position="281"/>
        <end position="295"/>
    </location>
</feature>
<organism evidence="3 4">
    <name type="scientific">Trichonephila clavata</name>
    <name type="common">Joro spider</name>
    <name type="synonym">Nephila clavata</name>
    <dbReference type="NCBI Taxonomy" id="2740835"/>
    <lineage>
        <taxon>Eukaryota</taxon>
        <taxon>Metazoa</taxon>
        <taxon>Ecdysozoa</taxon>
        <taxon>Arthropoda</taxon>
        <taxon>Chelicerata</taxon>
        <taxon>Arachnida</taxon>
        <taxon>Araneae</taxon>
        <taxon>Araneomorphae</taxon>
        <taxon>Entelegynae</taxon>
        <taxon>Araneoidea</taxon>
        <taxon>Nephilidae</taxon>
        <taxon>Trichonephila</taxon>
    </lineage>
</organism>
<feature type="compositionally biased region" description="Low complexity" evidence="1">
    <location>
        <begin position="426"/>
        <end position="450"/>
    </location>
</feature>
<dbReference type="InterPro" id="IPR052828">
    <property type="entry name" value="NELF-A_domain"/>
</dbReference>
<dbReference type="PROSITE" id="PS51838">
    <property type="entry name" value="HDAG"/>
    <property type="match status" value="1"/>
</dbReference>
<evidence type="ECO:0000313" key="4">
    <source>
        <dbReference type="Proteomes" id="UP000887116"/>
    </source>
</evidence>